<evidence type="ECO:0000256" key="4">
    <source>
        <dbReference type="ARBA" id="ARBA00023136"/>
    </source>
</evidence>
<evidence type="ECO:0000256" key="3">
    <source>
        <dbReference type="ARBA" id="ARBA00022989"/>
    </source>
</evidence>
<feature type="domain" description="G-protein coupled receptors family 1 profile" evidence="6">
    <location>
        <begin position="59"/>
        <end position="334"/>
    </location>
</feature>
<feature type="transmembrane region" description="Helical" evidence="5">
    <location>
        <begin position="279"/>
        <end position="302"/>
    </location>
</feature>
<keyword evidence="2 5" id="KW-0812">Transmembrane</keyword>
<feature type="transmembrane region" description="Helical" evidence="5">
    <location>
        <begin position="220"/>
        <end position="243"/>
    </location>
</feature>
<protein>
    <submittedName>
        <fullName evidence="7">FMRFamide receptor</fullName>
    </submittedName>
</protein>
<dbReference type="GO" id="GO:0016020">
    <property type="term" value="C:membrane"/>
    <property type="evidence" value="ECO:0007669"/>
    <property type="project" value="UniProtKB-SubCell"/>
</dbReference>
<evidence type="ECO:0000256" key="5">
    <source>
        <dbReference type="SAM" id="Phobius"/>
    </source>
</evidence>
<keyword evidence="8" id="KW-1185">Reference proteome</keyword>
<keyword evidence="7" id="KW-0675">Receptor</keyword>
<dbReference type="Proteomes" id="UP000242188">
    <property type="component" value="Unassembled WGS sequence"/>
</dbReference>
<gene>
    <name evidence="7" type="ORF">KP79_PYT13461</name>
</gene>
<dbReference type="PRINTS" id="PR00237">
    <property type="entry name" value="GPCRRHODOPSN"/>
</dbReference>
<dbReference type="InterPro" id="IPR017452">
    <property type="entry name" value="GPCR_Rhodpsn_7TM"/>
</dbReference>
<comment type="subcellular location">
    <subcellularLocation>
        <location evidence="1">Membrane</location>
    </subcellularLocation>
</comment>
<dbReference type="AlphaFoldDB" id="A0A210PZA5"/>
<comment type="caution">
    <text evidence="7">The sequence shown here is derived from an EMBL/GenBank/DDBJ whole genome shotgun (WGS) entry which is preliminary data.</text>
</comment>
<evidence type="ECO:0000259" key="6">
    <source>
        <dbReference type="PROSITE" id="PS50262"/>
    </source>
</evidence>
<evidence type="ECO:0000313" key="7">
    <source>
        <dbReference type="EMBL" id="OWF41821.1"/>
    </source>
</evidence>
<reference evidence="7 8" key="1">
    <citation type="journal article" date="2017" name="Nat. Ecol. Evol.">
        <title>Scallop genome provides insights into evolution of bilaterian karyotype and development.</title>
        <authorList>
            <person name="Wang S."/>
            <person name="Zhang J."/>
            <person name="Jiao W."/>
            <person name="Li J."/>
            <person name="Xun X."/>
            <person name="Sun Y."/>
            <person name="Guo X."/>
            <person name="Huan P."/>
            <person name="Dong B."/>
            <person name="Zhang L."/>
            <person name="Hu X."/>
            <person name="Sun X."/>
            <person name="Wang J."/>
            <person name="Zhao C."/>
            <person name="Wang Y."/>
            <person name="Wang D."/>
            <person name="Huang X."/>
            <person name="Wang R."/>
            <person name="Lv J."/>
            <person name="Li Y."/>
            <person name="Zhang Z."/>
            <person name="Liu B."/>
            <person name="Lu W."/>
            <person name="Hui Y."/>
            <person name="Liang J."/>
            <person name="Zhou Z."/>
            <person name="Hou R."/>
            <person name="Li X."/>
            <person name="Liu Y."/>
            <person name="Li H."/>
            <person name="Ning X."/>
            <person name="Lin Y."/>
            <person name="Zhao L."/>
            <person name="Xing Q."/>
            <person name="Dou J."/>
            <person name="Li Y."/>
            <person name="Mao J."/>
            <person name="Guo H."/>
            <person name="Dou H."/>
            <person name="Li T."/>
            <person name="Mu C."/>
            <person name="Jiang W."/>
            <person name="Fu Q."/>
            <person name="Fu X."/>
            <person name="Miao Y."/>
            <person name="Liu J."/>
            <person name="Yu Q."/>
            <person name="Li R."/>
            <person name="Liao H."/>
            <person name="Li X."/>
            <person name="Kong Y."/>
            <person name="Jiang Z."/>
            <person name="Chourrout D."/>
            <person name="Li R."/>
            <person name="Bao Z."/>
        </authorList>
    </citation>
    <scope>NUCLEOTIDE SEQUENCE [LARGE SCALE GENOMIC DNA]</scope>
    <source>
        <strain evidence="7 8">PY_sf001</strain>
    </source>
</reference>
<dbReference type="GO" id="GO:0004930">
    <property type="term" value="F:G protein-coupled receptor activity"/>
    <property type="evidence" value="ECO:0007669"/>
    <property type="project" value="InterPro"/>
</dbReference>
<feature type="transmembrane region" description="Helical" evidence="5">
    <location>
        <begin position="314"/>
        <end position="337"/>
    </location>
</feature>
<dbReference type="OrthoDB" id="5962323at2759"/>
<feature type="transmembrane region" description="Helical" evidence="5">
    <location>
        <begin position="121"/>
        <end position="142"/>
    </location>
</feature>
<proteinExistence type="predicted"/>
<dbReference type="EMBL" id="NEDP02005352">
    <property type="protein sequence ID" value="OWF41821.1"/>
    <property type="molecule type" value="Genomic_DNA"/>
</dbReference>
<evidence type="ECO:0000256" key="2">
    <source>
        <dbReference type="ARBA" id="ARBA00022692"/>
    </source>
</evidence>
<dbReference type="Gene3D" id="1.20.1070.10">
    <property type="entry name" value="Rhodopsin 7-helix transmembrane proteins"/>
    <property type="match status" value="1"/>
</dbReference>
<keyword evidence="3 5" id="KW-1133">Transmembrane helix</keyword>
<evidence type="ECO:0000313" key="8">
    <source>
        <dbReference type="Proteomes" id="UP000242188"/>
    </source>
</evidence>
<dbReference type="SUPFAM" id="SSF81321">
    <property type="entry name" value="Family A G protein-coupled receptor-like"/>
    <property type="match status" value="1"/>
</dbReference>
<accession>A0A210PZA5</accession>
<dbReference type="PANTHER" id="PTHR47023:SF1">
    <property type="entry name" value="SEX PEPTIDE RECEPTOR"/>
    <property type="match status" value="1"/>
</dbReference>
<keyword evidence="4 5" id="KW-0472">Membrane</keyword>
<evidence type="ECO:0000256" key="1">
    <source>
        <dbReference type="ARBA" id="ARBA00004370"/>
    </source>
</evidence>
<feature type="transmembrane region" description="Helical" evidence="5">
    <location>
        <begin position="44"/>
        <end position="67"/>
    </location>
</feature>
<organism evidence="7 8">
    <name type="scientific">Mizuhopecten yessoensis</name>
    <name type="common">Japanese scallop</name>
    <name type="synonym">Patinopecten yessoensis</name>
    <dbReference type="NCBI Taxonomy" id="6573"/>
    <lineage>
        <taxon>Eukaryota</taxon>
        <taxon>Metazoa</taxon>
        <taxon>Spiralia</taxon>
        <taxon>Lophotrochozoa</taxon>
        <taxon>Mollusca</taxon>
        <taxon>Bivalvia</taxon>
        <taxon>Autobranchia</taxon>
        <taxon>Pteriomorphia</taxon>
        <taxon>Pectinida</taxon>
        <taxon>Pectinoidea</taxon>
        <taxon>Pectinidae</taxon>
        <taxon>Mizuhopecten</taxon>
    </lineage>
</organism>
<dbReference type="Pfam" id="PF00001">
    <property type="entry name" value="7tm_1"/>
    <property type="match status" value="1"/>
</dbReference>
<feature type="transmembrane region" description="Helical" evidence="5">
    <location>
        <begin position="79"/>
        <end position="101"/>
    </location>
</feature>
<dbReference type="InterPro" id="IPR053071">
    <property type="entry name" value="GPCR1-related_rcpt"/>
</dbReference>
<feature type="transmembrane region" description="Helical" evidence="5">
    <location>
        <begin position="162"/>
        <end position="179"/>
    </location>
</feature>
<name>A0A210PZA5_MIZYE</name>
<dbReference type="CDD" id="cd14978">
    <property type="entry name" value="7tmA_FMRFamide_R-like"/>
    <property type="match status" value="1"/>
</dbReference>
<dbReference type="InterPro" id="IPR000276">
    <property type="entry name" value="GPCR_Rhodpsn"/>
</dbReference>
<dbReference type="PANTHER" id="PTHR47023">
    <property type="entry name" value="SEX PEPTIDE RECEPTOR"/>
    <property type="match status" value="1"/>
</dbReference>
<sequence>MAVGDYQDFRPESGNTSSNITVNLKGNFENETCLPHAYPFAFGVYGVLCPIIFGVTLITNVLVIAVFTRKKMRSPTTILLIALAMSDTMSGGVISYLYVYIYGLGHADTPMDYPMCYFYDYLSHLSSLFHTASVWITTCLGIQRYIVIAHPFVGPRLCTIRVSLYSVLGSLFLAAAMYTPRFLYTNYDFIRVVDENGFTQDMCLCHDNPDISEKYERLVNIFRCALGQLVPCTLLIVTTFLLVRKLKSESKRILLLHAHEENERERRDFRQIKRTSQMIIILVVMFILVELPNGMVFAILFYDNTLFSSLTTLYLAVILNVLVYVSFLVNFWIYVCLSAQFRKSLSDLLQFRECFKKISMKRMHTTTTSLDFD</sequence>
<dbReference type="PROSITE" id="PS50262">
    <property type="entry name" value="G_PROTEIN_RECEP_F1_2"/>
    <property type="match status" value="1"/>
</dbReference>